<dbReference type="InterPro" id="IPR015655">
    <property type="entry name" value="PP2C"/>
</dbReference>
<dbReference type="AlphaFoldDB" id="A0A8T2Q9Y2"/>
<accession>A0A8T2Q9Y2</accession>
<dbReference type="Pfam" id="PF00481">
    <property type="entry name" value="PP2C"/>
    <property type="match status" value="1"/>
</dbReference>
<reference evidence="3" key="1">
    <citation type="submission" date="2021-08" db="EMBL/GenBank/DDBJ databases">
        <title>WGS assembly of Ceratopteris richardii.</title>
        <authorList>
            <person name="Marchant D.B."/>
            <person name="Chen G."/>
            <person name="Jenkins J."/>
            <person name="Shu S."/>
            <person name="Leebens-Mack J."/>
            <person name="Grimwood J."/>
            <person name="Schmutz J."/>
            <person name="Soltis P."/>
            <person name="Soltis D."/>
            <person name="Chen Z.-H."/>
        </authorList>
    </citation>
    <scope>NUCLEOTIDE SEQUENCE</scope>
    <source>
        <strain evidence="3">Whitten #5841</strain>
        <tissue evidence="3">Leaf</tissue>
    </source>
</reference>
<sequence length="764" mass="84505">MGSGFSRSMAGCFVASSMHSVKTHSNVLFSEPYDGGLGHSFCYVRPSPDSSPQTINSIHPIDRSKCCHNSGNSDDRRFAVTSICHSHLGLAKSIPETTFKAISGASVSANASTPCTIVFHEQSPTFAMAADERAAAFESTSSFTSLPLQPIPKGVDPCSAALLGGPVSVPSDVALLLSGDFDRGYMSGILERGFLSGPLERSYLSGPIDSGFDPSHFSAPLPTSDMNYSGYKRRVSGMMNVVGKPVRNLWNGASSRMKSLHSQMTEERAKTLNDVPSRVSASSPKDGDDRHLEWAHGKAGEDRVHVVLCDEHGWLFVGIYDGFNGPDAPDFLMKNLYANMYKELRGLLWDADESSRSARGQLNGNNNLNLTGSSIASKLHIRESRGPIGAHTAHSPNKMPKQRKLAARTRRNMSFPSDHRHSVNKENYTTFCDRLNPPHGESDHRAFRTSKRRGTDHSAILEALEHALILTENAYFDMADRCLKENPELGLMGSCVLVMLMKDEDVYVMNVGDSRAILGQYRKLARLHSHCFSHDDLDACCNNSNCTGSKICTDLERIVEESPATELMDYDASFLRSTSPSANLTLTALQLSRDHCMSVEEEVCRIKAAHPDSDLFINDRVKGTLKVTRAFGAGFLKKPRWNSAVLEMFRINYEGTEPYISCLPSLRHHRLGPNDRFLILSSDGLYQYLTNEEAVAHVEWFMDMFPDGDPAQHLIEELLFRAAKKAGMNFHQLLDVPQGDRRKYHDDVSVLVISLTGRIWRSSS</sequence>
<protein>
    <recommendedName>
        <fullName evidence="2">PPM-type phosphatase domain-containing protein</fullName>
    </recommendedName>
</protein>
<keyword evidence="4" id="KW-1185">Reference proteome</keyword>
<name>A0A8T2Q9Y2_CERRI</name>
<feature type="domain" description="PPM-type phosphatase" evidence="2">
    <location>
        <begin position="278"/>
        <end position="755"/>
    </location>
</feature>
<evidence type="ECO:0000313" key="3">
    <source>
        <dbReference type="EMBL" id="KAH7280476.1"/>
    </source>
</evidence>
<dbReference type="OrthoDB" id="420076at2759"/>
<dbReference type="Gene3D" id="3.60.40.10">
    <property type="entry name" value="PPM-type phosphatase domain"/>
    <property type="match status" value="1"/>
</dbReference>
<gene>
    <name evidence="3" type="ORF">KP509_37G069400</name>
</gene>
<dbReference type="OMA" id="ICHINPA"/>
<feature type="region of interest" description="Disordered" evidence="1">
    <location>
        <begin position="269"/>
        <end position="291"/>
    </location>
</feature>
<evidence type="ECO:0000259" key="2">
    <source>
        <dbReference type="PROSITE" id="PS51746"/>
    </source>
</evidence>
<evidence type="ECO:0000313" key="4">
    <source>
        <dbReference type="Proteomes" id="UP000825935"/>
    </source>
</evidence>
<dbReference type="InterPro" id="IPR036457">
    <property type="entry name" value="PPM-type-like_dom_sf"/>
</dbReference>
<dbReference type="GO" id="GO:0004722">
    <property type="term" value="F:protein serine/threonine phosphatase activity"/>
    <property type="evidence" value="ECO:0007669"/>
    <property type="project" value="InterPro"/>
</dbReference>
<dbReference type="CDD" id="cd00143">
    <property type="entry name" value="PP2Cc"/>
    <property type="match status" value="1"/>
</dbReference>
<comment type="caution">
    <text evidence="3">The sequence shown here is derived from an EMBL/GenBank/DDBJ whole genome shotgun (WGS) entry which is preliminary data.</text>
</comment>
<dbReference type="SMART" id="SM00332">
    <property type="entry name" value="PP2Cc"/>
    <property type="match status" value="1"/>
</dbReference>
<dbReference type="PROSITE" id="PS51746">
    <property type="entry name" value="PPM_2"/>
    <property type="match status" value="1"/>
</dbReference>
<organism evidence="3 4">
    <name type="scientific">Ceratopteris richardii</name>
    <name type="common">Triangle waterfern</name>
    <dbReference type="NCBI Taxonomy" id="49495"/>
    <lineage>
        <taxon>Eukaryota</taxon>
        <taxon>Viridiplantae</taxon>
        <taxon>Streptophyta</taxon>
        <taxon>Embryophyta</taxon>
        <taxon>Tracheophyta</taxon>
        <taxon>Polypodiopsida</taxon>
        <taxon>Polypodiidae</taxon>
        <taxon>Polypodiales</taxon>
        <taxon>Pteridineae</taxon>
        <taxon>Pteridaceae</taxon>
        <taxon>Parkerioideae</taxon>
        <taxon>Ceratopteris</taxon>
    </lineage>
</organism>
<dbReference type="Proteomes" id="UP000825935">
    <property type="component" value="Chromosome 37"/>
</dbReference>
<dbReference type="EMBL" id="CM035442">
    <property type="protein sequence ID" value="KAH7280476.1"/>
    <property type="molecule type" value="Genomic_DNA"/>
</dbReference>
<dbReference type="PANTHER" id="PTHR13832">
    <property type="entry name" value="PROTEIN PHOSPHATASE 2C"/>
    <property type="match status" value="1"/>
</dbReference>
<dbReference type="PANTHER" id="PTHR13832:SF301">
    <property type="entry name" value="PROTEIN PHOSPHATASE 2C 29"/>
    <property type="match status" value="1"/>
</dbReference>
<dbReference type="SUPFAM" id="SSF81606">
    <property type="entry name" value="PP2C-like"/>
    <property type="match status" value="1"/>
</dbReference>
<proteinExistence type="predicted"/>
<dbReference type="InterPro" id="IPR001932">
    <property type="entry name" value="PPM-type_phosphatase-like_dom"/>
</dbReference>
<evidence type="ECO:0000256" key="1">
    <source>
        <dbReference type="SAM" id="MobiDB-lite"/>
    </source>
</evidence>